<dbReference type="OrthoDB" id="5168853at2"/>
<keyword evidence="7" id="KW-1185">Reference proteome</keyword>
<keyword evidence="2" id="KW-0274">FAD</keyword>
<reference evidence="6 7" key="1">
    <citation type="submission" date="2019-03" db="EMBL/GenBank/DDBJ databases">
        <title>Sequencing the genomes of 1000 actinobacteria strains.</title>
        <authorList>
            <person name="Klenk H.-P."/>
        </authorList>
    </citation>
    <scope>NUCLEOTIDE SEQUENCE [LARGE SCALE GENOMIC DNA]</scope>
    <source>
        <strain evidence="6 7">DSM 44969</strain>
    </source>
</reference>
<dbReference type="AlphaFoldDB" id="A0A4R1I4M4"/>
<keyword evidence="1" id="KW-0285">Flavoprotein</keyword>
<dbReference type="InterPro" id="IPR050775">
    <property type="entry name" value="FAD-binding_Monooxygenases"/>
</dbReference>
<feature type="domain" description="FAD/NAD(P)-binding" evidence="5">
    <location>
        <begin position="7"/>
        <end position="211"/>
    </location>
</feature>
<dbReference type="Gene3D" id="3.50.50.60">
    <property type="entry name" value="FAD/NAD(P)-binding domain"/>
    <property type="match status" value="2"/>
</dbReference>
<dbReference type="RefSeq" id="WP_132426427.1">
    <property type="nucleotide sequence ID" value="NZ_SMFZ01000001.1"/>
</dbReference>
<proteinExistence type="predicted"/>
<evidence type="ECO:0000256" key="1">
    <source>
        <dbReference type="ARBA" id="ARBA00022630"/>
    </source>
</evidence>
<gene>
    <name evidence="6" type="ORF">EV378_3401</name>
</gene>
<dbReference type="Pfam" id="PF07992">
    <property type="entry name" value="Pyr_redox_2"/>
    <property type="match status" value="1"/>
</dbReference>
<comment type="caution">
    <text evidence="6">The sequence shown here is derived from an EMBL/GenBank/DDBJ whole genome shotgun (WGS) entry which is preliminary data.</text>
</comment>
<dbReference type="InterPro" id="IPR023753">
    <property type="entry name" value="FAD/NAD-binding_dom"/>
</dbReference>
<evidence type="ECO:0000256" key="4">
    <source>
        <dbReference type="ARBA" id="ARBA00023002"/>
    </source>
</evidence>
<keyword evidence="3" id="KW-0521">NADP</keyword>
<evidence type="ECO:0000313" key="6">
    <source>
        <dbReference type="EMBL" id="TCK27529.1"/>
    </source>
</evidence>
<name>A0A4R1I4M4_PSEEN</name>
<dbReference type="GO" id="GO:0016709">
    <property type="term" value="F:oxidoreductase activity, acting on paired donors, with incorporation or reduction of molecular oxygen, NAD(P)H as one donor, and incorporation of one atom of oxygen"/>
    <property type="evidence" value="ECO:0007669"/>
    <property type="project" value="UniProtKB-ARBA"/>
</dbReference>
<accession>A0A4R1I4M4</accession>
<dbReference type="Proteomes" id="UP000295560">
    <property type="component" value="Unassembled WGS sequence"/>
</dbReference>
<sequence>MSAADVDAVVVGAGFGGIYMLHKLRNELGLTVQGFEKGDGVGGTWYFNRYPGAKSDTEGFVYRYSFDKDLLQEWDWSTRYLDQPDVEKYLNHVVDRHDLRRDIALGTEVTGAAFDDDTALWTVTTSDGTTRTCRYLVNALGLLAKSNVPDIPGRDSFAGRLVHTNAWPADLDITGKRVGVIGTGSTGTQFIVAAARTASHLTVFQRSPQYSVPSGNGPVEQSEVDRTKQDFDGIWQQVRGSIVAFGFEESTVHAMEVSEQERQRVFQENWDKGNGFRFMFGTFCDIASDPDANAAAAAFIRSKIAEIVDDPETARKLTPHDLYAKRPLCNEGYYEAYNQDNVELVSIKENPIDEIVPEGVRTADGVVHELDVLVFATGFDAVDGNYRSMDLRGRGGRHIDDHWTDGPTSYLGVSKSGFPNMFMILGPNGPFTNLPPSIEAQVDWIGELVRTAERDGVRTVEPTQEAESGWTRTCREIADMTLFPQADSWIFGANIPGKTNAVMFYMAGHSAYREKLGEVADAGYEGFRMDRVPDAVGG</sequence>
<keyword evidence="4" id="KW-0560">Oxidoreductase</keyword>
<dbReference type="PANTHER" id="PTHR43098">
    <property type="entry name" value="L-ORNITHINE N(5)-MONOOXYGENASE-RELATED"/>
    <property type="match status" value="1"/>
</dbReference>
<evidence type="ECO:0000256" key="2">
    <source>
        <dbReference type="ARBA" id="ARBA00022827"/>
    </source>
</evidence>
<organism evidence="6 7">
    <name type="scientific">Pseudonocardia endophytica</name>
    <dbReference type="NCBI Taxonomy" id="401976"/>
    <lineage>
        <taxon>Bacteria</taxon>
        <taxon>Bacillati</taxon>
        <taxon>Actinomycetota</taxon>
        <taxon>Actinomycetes</taxon>
        <taxon>Pseudonocardiales</taxon>
        <taxon>Pseudonocardiaceae</taxon>
        <taxon>Pseudonocardia</taxon>
    </lineage>
</organism>
<protein>
    <submittedName>
        <fullName evidence="6">Cation diffusion facilitator CzcD-associated flavoprotein CzcO</fullName>
    </submittedName>
</protein>
<dbReference type="InterPro" id="IPR036188">
    <property type="entry name" value="FAD/NAD-bd_sf"/>
</dbReference>
<dbReference type="EMBL" id="SMFZ01000001">
    <property type="protein sequence ID" value="TCK27529.1"/>
    <property type="molecule type" value="Genomic_DNA"/>
</dbReference>
<dbReference type="SUPFAM" id="SSF51905">
    <property type="entry name" value="FAD/NAD(P)-binding domain"/>
    <property type="match status" value="3"/>
</dbReference>
<evidence type="ECO:0000256" key="3">
    <source>
        <dbReference type="ARBA" id="ARBA00022857"/>
    </source>
</evidence>
<dbReference type="PANTHER" id="PTHR43098:SF5">
    <property type="entry name" value="DUAL-FUNCTIONAL MONOOXYGENASE_METHYLTRANSFERASE PSOF"/>
    <property type="match status" value="1"/>
</dbReference>
<evidence type="ECO:0000313" key="7">
    <source>
        <dbReference type="Proteomes" id="UP000295560"/>
    </source>
</evidence>
<evidence type="ECO:0000259" key="5">
    <source>
        <dbReference type="Pfam" id="PF07992"/>
    </source>
</evidence>